<dbReference type="PANTHER" id="PTHR43701:SF2">
    <property type="entry name" value="MEMBRANE TRANSPORTER PROTEIN YJNA-RELATED"/>
    <property type="match status" value="1"/>
</dbReference>
<name>A0ABN2W1F0_9ACTN</name>
<evidence type="ECO:0000256" key="2">
    <source>
        <dbReference type="ARBA" id="ARBA00009142"/>
    </source>
</evidence>
<keyword evidence="3 6" id="KW-0812">Transmembrane</keyword>
<accession>A0ABN2W1F0</accession>
<feature type="transmembrane region" description="Helical" evidence="6">
    <location>
        <begin position="47"/>
        <end position="64"/>
    </location>
</feature>
<keyword evidence="6" id="KW-1003">Cell membrane</keyword>
<reference evidence="7 8" key="1">
    <citation type="journal article" date="2019" name="Int. J. Syst. Evol. Microbiol.">
        <title>The Global Catalogue of Microorganisms (GCM) 10K type strain sequencing project: providing services to taxonomists for standard genome sequencing and annotation.</title>
        <authorList>
            <consortium name="The Broad Institute Genomics Platform"/>
            <consortium name="The Broad Institute Genome Sequencing Center for Infectious Disease"/>
            <person name="Wu L."/>
            <person name="Ma J."/>
        </authorList>
    </citation>
    <scope>NUCLEOTIDE SEQUENCE [LARGE SCALE GENOMIC DNA]</scope>
    <source>
        <strain evidence="7 8">JCM 15478</strain>
    </source>
</reference>
<evidence type="ECO:0000256" key="1">
    <source>
        <dbReference type="ARBA" id="ARBA00004141"/>
    </source>
</evidence>
<protein>
    <recommendedName>
        <fullName evidence="6">Probable membrane transporter protein</fullName>
    </recommendedName>
</protein>
<feature type="transmembrane region" description="Helical" evidence="6">
    <location>
        <begin position="172"/>
        <end position="193"/>
    </location>
</feature>
<comment type="similarity">
    <text evidence="2 6">Belongs to the 4-toluene sulfonate uptake permease (TSUP) (TC 2.A.102) family.</text>
</comment>
<dbReference type="InterPro" id="IPR051598">
    <property type="entry name" value="TSUP/Inactive_protease-like"/>
</dbReference>
<evidence type="ECO:0000256" key="5">
    <source>
        <dbReference type="ARBA" id="ARBA00023136"/>
    </source>
</evidence>
<evidence type="ECO:0000313" key="7">
    <source>
        <dbReference type="EMBL" id="GAA2080112.1"/>
    </source>
</evidence>
<dbReference type="RefSeq" id="WP_344529667.1">
    <property type="nucleotide sequence ID" value="NZ_BAAAPE010000009.1"/>
</dbReference>
<gene>
    <name evidence="7" type="ORF">GCM10009801_38180</name>
</gene>
<sequence length="263" mass="25627">MTALTLVLALVAGALVGLALGGLGAGGGILAVPVLVHLLGFGPRDAATAALFVVALSSLGGLLAHARAGTVRWRAGLLFAAAGMPPALAAGLLSAHIPGVLLSAAFALVAALAARRMLRVPDEEPPAVRTDAGTGAGRRWPRVVGAGAGLGGLTGLLGVGGGFLAVPALAGLLAFPMAEAAGTSLLVVAANALSGLSGRAGGASGLDWAVLAPFAGAAILGAWDGKRLATRVPGTVLRRVFAWLLLAVATAMLAEATWTLTAT</sequence>
<proteinExistence type="inferred from homology"/>
<evidence type="ECO:0000256" key="3">
    <source>
        <dbReference type="ARBA" id="ARBA00022692"/>
    </source>
</evidence>
<feature type="transmembrane region" description="Helical" evidence="6">
    <location>
        <begin position="243"/>
        <end position="261"/>
    </location>
</feature>
<dbReference type="PANTHER" id="PTHR43701">
    <property type="entry name" value="MEMBRANE TRANSPORTER PROTEIN MJ0441-RELATED"/>
    <property type="match status" value="1"/>
</dbReference>
<keyword evidence="8" id="KW-1185">Reference proteome</keyword>
<dbReference type="Pfam" id="PF01925">
    <property type="entry name" value="TauE"/>
    <property type="match status" value="1"/>
</dbReference>
<keyword evidence="4 6" id="KW-1133">Transmembrane helix</keyword>
<evidence type="ECO:0000256" key="4">
    <source>
        <dbReference type="ARBA" id="ARBA00022989"/>
    </source>
</evidence>
<dbReference type="InterPro" id="IPR002781">
    <property type="entry name" value="TM_pro_TauE-like"/>
</dbReference>
<keyword evidence="5 6" id="KW-0472">Membrane</keyword>
<feature type="transmembrane region" description="Helical" evidence="6">
    <location>
        <begin position="205"/>
        <end position="223"/>
    </location>
</feature>
<dbReference type="EMBL" id="BAAAPE010000009">
    <property type="protein sequence ID" value="GAA2080112.1"/>
    <property type="molecule type" value="Genomic_DNA"/>
</dbReference>
<organism evidence="7 8">
    <name type="scientific">Streptomyces albiaxialis</name>
    <dbReference type="NCBI Taxonomy" id="329523"/>
    <lineage>
        <taxon>Bacteria</taxon>
        <taxon>Bacillati</taxon>
        <taxon>Actinomycetota</taxon>
        <taxon>Actinomycetes</taxon>
        <taxon>Kitasatosporales</taxon>
        <taxon>Streptomycetaceae</taxon>
        <taxon>Streptomyces</taxon>
    </lineage>
</organism>
<evidence type="ECO:0000313" key="8">
    <source>
        <dbReference type="Proteomes" id="UP001500016"/>
    </source>
</evidence>
<comment type="caution">
    <text evidence="7">The sequence shown here is derived from an EMBL/GenBank/DDBJ whole genome shotgun (WGS) entry which is preliminary data.</text>
</comment>
<evidence type="ECO:0000256" key="6">
    <source>
        <dbReference type="RuleBase" id="RU363041"/>
    </source>
</evidence>
<comment type="subcellular location">
    <subcellularLocation>
        <location evidence="6">Cell membrane</location>
        <topology evidence="6">Multi-pass membrane protein</topology>
    </subcellularLocation>
    <subcellularLocation>
        <location evidence="1">Membrane</location>
        <topology evidence="1">Multi-pass membrane protein</topology>
    </subcellularLocation>
</comment>
<feature type="transmembrane region" description="Helical" evidence="6">
    <location>
        <begin position="143"/>
        <end position="166"/>
    </location>
</feature>
<dbReference type="Proteomes" id="UP001500016">
    <property type="component" value="Unassembled WGS sequence"/>
</dbReference>
<feature type="transmembrane region" description="Helical" evidence="6">
    <location>
        <begin position="95"/>
        <end position="114"/>
    </location>
</feature>